<dbReference type="InterPro" id="IPR050570">
    <property type="entry name" value="Cell_wall_metabolism_enzyme"/>
</dbReference>
<dbReference type="CDD" id="cd12797">
    <property type="entry name" value="M23_peptidase"/>
    <property type="match status" value="1"/>
</dbReference>
<comment type="caution">
    <text evidence="3">The sequence shown here is derived from an EMBL/GenBank/DDBJ whole genome shotgun (WGS) entry which is preliminary data.</text>
</comment>
<accession>A0A494Z4Z2</accession>
<feature type="chain" id="PRO_5039246852" evidence="1">
    <location>
        <begin position="20"/>
        <end position="325"/>
    </location>
</feature>
<dbReference type="PANTHER" id="PTHR21666:SF270">
    <property type="entry name" value="MUREIN HYDROLASE ACTIVATOR ENVC"/>
    <property type="match status" value="1"/>
</dbReference>
<keyword evidence="4" id="KW-1185">Reference proteome</keyword>
<keyword evidence="1" id="KW-0732">Signal</keyword>
<dbReference type="InterPro" id="IPR011055">
    <property type="entry name" value="Dup_hybrid_motif"/>
</dbReference>
<dbReference type="AlphaFoldDB" id="A0A494Z4Z2"/>
<gene>
    <name evidence="3" type="ORF">D8M05_04170</name>
</gene>
<evidence type="ECO:0000256" key="1">
    <source>
        <dbReference type="SAM" id="SignalP"/>
    </source>
</evidence>
<dbReference type="SUPFAM" id="SSF51261">
    <property type="entry name" value="Duplicated hybrid motif"/>
    <property type="match status" value="1"/>
</dbReference>
<organism evidence="3 4">
    <name type="scientific">Oceanobacillus bengalensis</name>
    <dbReference type="NCBI Taxonomy" id="1435466"/>
    <lineage>
        <taxon>Bacteria</taxon>
        <taxon>Bacillati</taxon>
        <taxon>Bacillota</taxon>
        <taxon>Bacilli</taxon>
        <taxon>Bacillales</taxon>
        <taxon>Bacillaceae</taxon>
        <taxon>Oceanobacillus</taxon>
    </lineage>
</organism>
<dbReference type="InterPro" id="IPR016047">
    <property type="entry name" value="M23ase_b-sheet_dom"/>
</dbReference>
<dbReference type="GO" id="GO:0004222">
    <property type="term" value="F:metalloendopeptidase activity"/>
    <property type="evidence" value="ECO:0007669"/>
    <property type="project" value="TreeGrafter"/>
</dbReference>
<reference evidence="3 4" key="1">
    <citation type="journal article" date="2015" name="Antonie Van Leeuwenhoek">
        <title>Oceanobacillus bengalensis sp. nov., a bacterium isolated from seawater of the Bay of Bengal.</title>
        <authorList>
            <person name="Yongchang O."/>
            <person name="Xiang W."/>
            <person name="Wang G."/>
        </authorList>
    </citation>
    <scope>NUCLEOTIDE SEQUENCE [LARGE SCALE GENOMIC DNA]</scope>
    <source>
        <strain evidence="3 4">MCCC 1K00260</strain>
    </source>
</reference>
<dbReference type="Gene3D" id="2.70.70.10">
    <property type="entry name" value="Glucose Permease (Domain IIA)"/>
    <property type="match status" value="1"/>
</dbReference>
<sequence length="325" mass="36921">MKRRIKIYLLLLISFVLTACNTEGEEEMVDQKEENLVVEEPINAEELPEYLINGDFDRIYGQASEEFQENVTIEQFKELGSSFNEGVEYFELVSKVPVQGLIEYQWMNDKEDKGIRSYFSEDLTIEGLLFLPITSYPETDEQYTENTYQMPVNEEWFTFWGGTNELVNYHYAVESQRYAYDLVITQGDSSFDGNPAVNESYYAFGKEVIAPNHGVVVSVENNIEDNTPTVDTNTEQPLGNHVIIEHENNEYSIIAHFQKDSVKVNVGDEVSAGDVLGLAGNSGNSSEPHIHFHVADGPDWKTATSIRIKFENGWDPVRGDFVTGF</sequence>
<protein>
    <submittedName>
        <fullName evidence="3">M23 family peptidase</fullName>
    </submittedName>
</protein>
<proteinExistence type="predicted"/>
<dbReference type="PANTHER" id="PTHR21666">
    <property type="entry name" value="PEPTIDASE-RELATED"/>
    <property type="match status" value="1"/>
</dbReference>
<name>A0A494Z4Z2_9BACI</name>
<dbReference type="EMBL" id="RBZO01000004">
    <property type="protein sequence ID" value="RKQ17602.1"/>
    <property type="molecule type" value="Genomic_DNA"/>
</dbReference>
<feature type="domain" description="M23ase beta-sheet core" evidence="2">
    <location>
        <begin position="205"/>
        <end position="295"/>
    </location>
</feature>
<dbReference type="RefSeq" id="WP_121128949.1">
    <property type="nucleotide sequence ID" value="NZ_JBHUFK010000001.1"/>
</dbReference>
<dbReference type="Pfam" id="PF01551">
    <property type="entry name" value="Peptidase_M23"/>
    <property type="match status" value="1"/>
</dbReference>
<feature type="signal peptide" evidence="1">
    <location>
        <begin position="1"/>
        <end position="19"/>
    </location>
</feature>
<dbReference type="OrthoDB" id="9809488at2"/>
<evidence type="ECO:0000313" key="4">
    <source>
        <dbReference type="Proteomes" id="UP000281813"/>
    </source>
</evidence>
<evidence type="ECO:0000313" key="3">
    <source>
        <dbReference type="EMBL" id="RKQ17602.1"/>
    </source>
</evidence>
<dbReference type="Proteomes" id="UP000281813">
    <property type="component" value="Unassembled WGS sequence"/>
</dbReference>
<evidence type="ECO:0000259" key="2">
    <source>
        <dbReference type="Pfam" id="PF01551"/>
    </source>
</evidence>
<dbReference type="PROSITE" id="PS51257">
    <property type="entry name" value="PROKAR_LIPOPROTEIN"/>
    <property type="match status" value="1"/>
</dbReference>